<feature type="transmembrane region" description="Helical" evidence="5">
    <location>
        <begin position="12"/>
        <end position="34"/>
    </location>
</feature>
<dbReference type="InterPro" id="IPR035965">
    <property type="entry name" value="PAS-like_dom_sf"/>
</dbReference>
<dbReference type="Gene3D" id="1.10.287.950">
    <property type="entry name" value="Methyl-accepting chemotaxis protein"/>
    <property type="match status" value="1"/>
</dbReference>
<dbReference type="Gene3D" id="3.30.450.20">
    <property type="entry name" value="PAS domain"/>
    <property type="match status" value="1"/>
</dbReference>
<protein>
    <submittedName>
        <fullName evidence="9">PAS domain-containing protein</fullName>
    </submittedName>
</protein>
<feature type="domain" description="HAMP" evidence="8">
    <location>
        <begin position="62"/>
        <end position="114"/>
    </location>
</feature>
<dbReference type="SUPFAM" id="SSF55785">
    <property type="entry name" value="PYP-like sensor domain (PAS domain)"/>
    <property type="match status" value="1"/>
</dbReference>
<evidence type="ECO:0000256" key="1">
    <source>
        <dbReference type="ARBA" id="ARBA00004370"/>
    </source>
</evidence>
<dbReference type="Pfam" id="PF00015">
    <property type="entry name" value="MCPsignal"/>
    <property type="match status" value="1"/>
</dbReference>
<dbReference type="KEGG" id="psel:GM415_02315"/>
<dbReference type="InterPro" id="IPR004089">
    <property type="entry name" value="MCPsignal_dom"/>
</dbReference>
<evidence type="ECO:0000259" key="8">
    <source>
        <dbReference type="PROSITE" id="PS50885"/>
    </source>
</evidence>
<comment type="subcellular location">
    <subcellularLocation>
        <location evidence="1">Membrane</location>
    </subcellularLocation>
</comment>
<accession>A0A6I6J860</accession>
<dbReference type="InterPro" id="IPR000700">
    <property type="entry name" value="PAS-assoc_C"/>
</dbReference>
<keyword evidence="5" id="KW-0472">Membrane</keyword>
<dbReference type="GO" id="GO:0007165">
    <property type="term" value="P:signal transduction"/>
    <property type="evidence" value="ECO:0007669"/>
    <property type="project" value="UniProtKB-KW"/>
</dbReference>
<dbReference type="FunFam" id="1.10.287.950:FF:000001">
    <property type="entry name" value="Methyl-accepting chemotaxis sensory transducer"/>
    <property type="match status" value="1"/>
</dbReference>
<dbReference type="PROSITE" id="PS50113">
    <property type="entry name" value="PAC"/>
    <property type="match status" value="1"/>
</dbReference>
<sequence>MELHQTCDPECLIMEKVFFLSDLAIVVLVGILAFFHPNGYFVGGMCLAVIIICGLRLSFTHKRLIVPLRKTTSVLDEASKGKLDMHVEEGGFAEVRVVQHSINHLIETLKAKIGVTDSILENIITPMALTDADGKIEWLNESIIRLTEQEGKPSDFYGLSFAQFFYGYETETVASKALEQKEKQFAKTQVDSRKGNTKYISIAAAPIKDTSGKLIGVFTSVMDFTNIKLKEDRITAQNEAIARGVAGATSVAEEVSLAAENLEDQIRQATGGAEEQRARTAEVATAVEQMNATILEVARSAASASQTASSAQDTAQQGSEQVNKVIEVMTQVNAKANQLKLEMDGLGEQAEGIGRIMSVINDIADQTNLLALNAAIEAARAGEAGRGFAVVADEVRKLAEKTVQATNEVSSFIGAIQESARMNMTVTEETTLVIEEATSMTNATGESLEKILELVGTNESQVHSIATASEEQSAASEEINRSTEEINRIAEATAEAMAHASEAVVNMSRLAGELSESMVTMQMESD</sequence>
<dbReference type="SMART" id="SM00304">
    <property type="entry name" value="HAMP"/>
    <property type="match status" value="1"/>
</dbReference>
<name>A0A6I6J860_9BACT</name>
<dbReference type="PANTHER" id="PTHR32089:SF112">
    <property type="entry name" value="LYSOZYME-LIKE PROTEIN-RELATED"/>
    <property type="match status" value="1"/>
</dbReference>
<dbReference type="CDD" id="cd00130">
    <property type="entry name" value="PAS"/>
    <property type="match status" value="1"/>
</dbReference>
<keyword evidence="5" id="KW-1133">Transmembrane helix</keyword>
<keyword evidence="2 4" id="KW-0807">Transducer</keyword>
<organism evidence="9 10">
    <name type="scientific">Pseudodesulfovibrio cashew</name>
    <dbReference type="NCBI Taxonomy" id="2678688"/>
    <lineage>
        <taxon>Bacteria</taxon>
        <taxon>Pseudomonadati</taxon>
        <taxon>Thermodesulfobacteriota</taxon>
        <taxon>Desulfovibrionia</taxon>
        <taxon>Desulfovibrionales</taxon>
        <taxon>Desulfovibrionaceae</taxon>
    </lineage>
</organism>
<evidence type="ECO:0000313" key="9">
    <source>
        <dbReference type="EMBL" id="QGY39016.1"/>
    </source>
</evidence>
<dbReference type="PANTHER" id="PTHR32089">
    <property type="entry name" value="METHYL-ACCEPTING CHEMOTAXIS PROTEIN MCPB"/>
    <property type="match status" value="1"/>
</dbReference>
<keyword evidence="5" id="KW-0812">Transmembrane</keyword>
<evidence type="ECO:0000313" key="10">
    <source>
        <dbReference type="Proteomes" id="UP000428328"/>
    </source>
</evidence>
<comment type="similarity">
    <text evidence="3">Belongs to the methyl-accepting chemotaxis (MCP) protein family.</text>
</comment>
<dbReference type="InterPro" id="IPR004090">
    <property type="entry name" value="Chemotax_Me-accpt_rcpt"/>
</dbReference>
<gene>
    <name evidence="9" type="ORF">GM415_02315</name>
</gene>
<dbReference type="Proteomes" id="UP000428328">
    <property type="component" value="Chromosome"/>
</dbReference>
<evidence type="ECO:0000256" key="2">
    <source>
        <dbReference type="ARBA" id="ARBA00023224"/>
    </source>
</evidence>
<evidence type="ECO:0000256" key="5">
    <source>
        <dbReference type="SAM" id="Phobius"/>
    </source>
</evidence>
<evidence type="ECO:0000256" key="3">
    <source>
        <dbReference type="ARBA" id="ARBA00029447"/>
    </source>
</evidence>
<keyword evidence="10" id="KW-1185">Reference proteome</keyword>
<dbReference type="PROSITE" id="PS50111">
    <property type="entry name" value="CHEMOTAXIS_TRANSDUC_2"/>
    <property type="match status" value="1"/>
</dbReference>
<dbReference type="Pfam" id="PF13426">
    <property type="entry name" value="PAS_9"/>
    <property type="match status" value="1"/>
</dbReference>
<dbReference type="GO" id="GO:0004888">
    <property type="term" value="F:transmembrane signaling receptor activity"/>
    <property type="evidence" value="ECO:0007669"/>
    <property type="project" value="InterPro"/>
</dbReference>
<dbReference type="InterPro" id="IPR003660">
    <property type="entry name" value="HAMP_dom"/>
</dbReference>
<dbReference type="GO" id="GO:0006935">
    <property type="term" value="P:chemotaxis"/>
    <property type="evidence" value="ECO:0007669"/>
    <property type="project" value="InterPro"/>
</dbReference>
<feature type="domain" description="Methyl-accepting transducer" evidence="6">
    <location>
        <begin position="251"/>
        <end position="487"/>
    </location>
</feature>
<dbReference type="GO" id="GO:0016020">
    <property type="term" value="C:membrane"/>
    <property type="evidence" value="ECO:0007669"/>
    <property type="project" value="UniProtKB-SubCell"/>
</dbReference>
<dbReference type="PRINTS" id="PR00260">
    <property type="entry name" value="CHEMTRNSDUCR"/>
</dbReference>
<dbReference type="EMBL" id="CP046400">
    <property type="protein sequence ID" value="QGY39016.1"/>
    <property type="molecule type" value="Genomic_DNA"/>
</dbReference>
<evidence type="ECO:0000259" key="7">
    <source>
        <dbReference type="PROSITE" id="PS50113"/>
    </source>
</evidence>
<dbReference type="InterPro" id="IPR000014">
    <property type="entry name" value="PAS"/>
</dbReference>
<feature type="transmembrane region" description="Helical" evidence="5">
    <location>
        <begin position="40"/>
        <end position="59"/>
    </location>
</feature>
<reference evidence="9 10" key="1">
    <citation type="submission" date="2019-11" db="EMBL/GenBank/DDBJ databases">
        <authorList>
            <person name="Zheng R.K."/>
            <person name="Sun C.M."/>
        </authorList>
    </citation>
    <scope>NUCLEOTIDE SEQUENCE [LARGE SCALE GENOMIC DNA]</scope>
    <source>
        <strain evidence="9 10">SRB007</strain>
    </source>
</reference>
<evidence type="ECO:0000259" key="6">
    <source>
        <dbReference type="PROSITE" id="PS50111"/>
    </source>
</evidence>
<dbReference type="SUPFAM" id="SSF58104">
    <property type="entry name" value="Methyl-accepting chemotaxis protein (MCP) signaling domain"/>
    <property type="match status" value="1"/>
</dbReference>
<feature type="domain" description="PAC" evidence="7">
    <location>
        <begin position="179"/>
        <end position="236"/>
    </location>
</feature>
<proteinExistence type="inferred from homology"/>
<dbReference type="SMART" id="SM00283">
    <property type="entry name" value="MA"/>
    <property type="match status" value="1"/>
</dbReference>
<dbReference type="CDD" id="cd11386">
    <property type="entry name" value="MCP_signal"/>
    <property type="match status" value="1"/>
</dbReference>
<evidence type="ECO:0000256" key="4">
    <source>
        <dbReference type="PROSITE-ProRule" id="PRU00284"/>
    </source>
</evidence>
<dbReference type="AlphaFoldDB" id="A0A6I6J860"/>
<dbReference type="PROSITE" id="PS50885">
    <property type="entry name" value="HAMP"/>
    <property type="match status" value="1"/>
</dbReference>